<dbReference type="Proteomes" id="UP001221546">
    <property type="component" value="Chromosome"/>
</dbReference>
<gene>
    <name evidence="1" type="ORF">QA636_35770</name>
</gene>
<reference evidence="1 2" key="1">
    <citation type="submission" date="2023-04" db="EMBL/GenBank/DDBJ databases">
        <title>Australian commercial rhizobial inoculants.</title>
        <authorList>
            <person name="Kohlmeier M.G."/>
            <person name="O'Hara G.W."/>
            <person name="Colombi E."/>
            <person name="Ramsay J.P."/>
            <person name="Terpolilli J."/>
        </authorList>
    </citation>
    <scope>NUCLEOTIDE SEQUENCE [LARGE SCALE GENOMIC DNA]</scope>
    <source>
        <strain evidence="1 2">CB627</strain>
    </source>
</reference>
<keyword evidence="2" id="KW-1185">Reference proteome</keyword>
<evidence type="ECO:0000313" key="1">
    <source>
        <dbReference type="EMBL" id="WFU62747.1"/>
    </source>
</evidence>
<dbReference type="PANTHER" id="PTHR39166:SF1">
    <property type="entry name" value="BLL1166 PROTEIN"/>
    <property type="match status" value="1"/>
</dbReference>
<dbReference type="EMBL" id="CP121646">
    <property type="protein sequence ID" value="WFU62747.1"/>
    <property type="molecule type" value="Genomic_DNA"/>
</dbReference>
<organism evidence="1 2">
    <name type="scientific">Bradyrhizobium brasilense</name>
    <dbReference type="NCBI Taxonomy" id="1419277"/>
    <lineage>
        <taxon>Bacteria</taxon>
        <taxon>Pseudomonadati</taxon>
        <taxon>Pseudomonadota</taxon>
        <taxon>Alphaproteobacteria</taxon>
        <taxon>Hyphomicrobiales</taxon>
        <taxon>Nitrobacteraceae</taxon>
        <taxon>Bradyrhizobium</taxon>
    </lineage>
</organism>
<evidence type="ECO:0000313" key="2">
    <source>
        <dbReference type="Proteomes" id="UP001221546"/>
    </source>
</evidence>
<name>A0ABY8JBG1_9BRAD</name>
<accession>A0ABY8JBG1</accession>
<dbReference type="RefSeq" id="WP_310885403.1">
    <property type="nucleotide sequence ID" value="NZ_CP121646.1"/>
</dbReference>
<dbReference type="PANTHER" id="PTHR39166">
    <property type="entry name" value="BLL1166 PROTEIN"/>
    <property type="match status" value="1"/>
</dbReference>
<protein>
    <submittedName>
        <fullName evidence="1">Nucleotidyltransferase family protein</fullName>
    </submittedName>
</protein>
<dbReference type="InterPro" id="IPR009267">
    <property type="entry name" value="NTP_transf_6"/>
</dbReference>
<dbReference type="Pfam" id="PF06042">
    <property type="entry name" value="NTP_transf_6"/>
    <property type="match status" value="1"/>
</dbReference>
<proteinExistence type="predicted"/>
<sequence>MRTVEDVANFVGEQPLLTGLLRSVATLAIADCWIGAGVIRNAVWDHLHGYSIELLPGSDVDVVYCDHSNVSSERDVAMERRLTNDRKGIPWSVRNQARMYERNGDVPYRDSEDAVRCWPETATAVAAKLSDGRVEIMAPHGIDDLFHMIIRPTPVFRTKLSVYNRRLASKDWARRWPRLTFL</sequence>